<dbReference type="InterPro" id="IPR001547">
    <property type="entry name" value="Glyco_hydro_5"/>
</dbReference>
<keyword evidence="2 3" id="KW-0326">Glycosidase</keyword>
<dbReference type="PANTHER" id="PTHR31308">
    <property type="match status" value="1"/>
</dbReference>
<dbReference type="Pfam" id="PF00150">
    <property type="entry name" value="Cellulase"/>
    <property type="match status" value="1"/>
</dbReference>
<dbReference type="InterPro" id="IPR017853">
    <property type="entry name" value="GH"/>
</dbReference>
<evidence type="ECO:0000256" key="2">
    <source>
        <dbReference type="ARBA" id="ARBA00023295"/>
    </source>
</evidence>
<dbReference type="PANTHER" id="PTHR31308:SF5">
    <property type="entry name" value="ERGOSTERYL-BETA-GLUCOSIDASE"/>
    <property type="match status" value="1"/>
</dbReference>
<accession>A0ABV6XML1</accession>
<gene>
    <name evidence="5" type="ORF">ABUW04_14675</name>
</gene>
<evidence type="ECO:0000256" key="3">
    <source>
        <dbReference type="RuleBase" id="RU361153"/>
    </source>
</evidence>
<dbReference type="EMBL" id="JBEUKS010000004">
    <property type="protein sequence ID" value="MFC1439503.1"/>
    <property type="molecule type" value="Genomic_DNA"/>
</dbReference>
<evidence type="ECO:0000313" key="5">
    <source>
        <dbReference type="EMBL" id="MFC1439503.1"/>
    </source>
</evidence>
<dbReference type="Proteomes" id="UP001592581">
    <property type="component" value="Unassembled WGS sequence"/>
</dbReference>
<name>A0ABV6XML1_9ACTN</name>
<dbReference type="InterPro" id="IPR052066">
    <property type="entry name" value="Glycosphingolipid_Hydrolases"/>
</dbReference>
<proteinExistence type="inferred from homology"/>
<dbReference type="SUPFAM" id="SSF51445">
    <property type="entry name" value="(Trans)glycosidases"/>
    <property type="match status" value="1"/>
</dbReference>
<dbReference type="Gene3D" id="3.20.20.80">
    <property type="entry name" value="Glycosidases"/>
    <property type="match status" value="1"/>
</dbReference>
<keyword evidence="6" id="KW-1185">Reference proteome</keyword>
<evidence type="ECO:0000313" key="6">
    <source>
        <dbReference type="Proteomes" id="UP001592581"/>
    </source>
</evidence>
<sequence length="629" mass="66432">MLTGGQLTGATRSSAAAASSALWFDTATADQVVVTTDSSGAPVLRDGYGREVVLRGFNVSGESKLAENGYLPFATRADADIAAAAMRKLTGADLIRLVVSWAGAEPTPAGVDTGYLSALTDQIQAFTSRGIRVLIDYHQDLYSRALFNQGSWYTGDGAPAWVVQAGGYPQESCGICVQWGQNYLTNAAVTEALHDFWHNRTLTTSAGAVGVQTAFLDQAQQSMDYLRQHLSASDFAQIVGVDPFNEPSSGSYDSGQTSTTWERDLLWPFYQRFRARMDAAGWQSKTAWVEPLAFWDVNVNVGGTSQPGGFPLVASLGSRYVFNTHYYDAKALSGILMLGKATDGQYSSTFAGFRQRAAALGSPLAVTEFGYPLTGYTSDKGPSVEKATYQALDSTATGAAWWSAAAGGAPTGTVVSGTQWQWDIYSGQHHELMNDNPSKVQTSGDGWNGEDYSVVQQGSSGVALRVDQLLVDRVYPRAVSGDALAFSYEDLSRDGSTTMRWNTVPGTLPNVAALLATGGPYAVLTWRSGSTDAPTELHLPQAFDPATTTVVSDLGTLRGLPSYTATGEVADHPVAVAPDEAGDGSNRLLLSSSSPAGTLHYALIAAGAPDSASQRTAAAKELAAWSGTG</sequence>
<evidence type="ECO:0000256" key="1">
    <source>
        <dbReference type="ARBA" id="ARBA00022801"/>
    </source>
</evidence>
<organism evidence="5 6">
    <name type="scientific">Streptacidiphilus jeojiensis</name>
    <dbReference type="NCBI Taxonomy" id="3229225"/>
    <lineage>
        <taxon>Bacteria</taxon>
        <taxon>Bacillati</taxon>
        <taxon>Actinomycetota</taxon>
        <taxon>Actinomycetes</taxon>
        <taxon>Kitasatosporales</taxon>
        <taxon>Streptomycetaceae</taxon>
        <taxon>Streptacidiphilus</taxon>
    </lineage>
</organism>
<feature type="domain" description="Glycoside hydrolase family 5" evidence="4">
    <location>
        <begin position="79"/>
        <end position="405"/>
    </location>
</feature>
<dbReference type="RefSeq" id="WP_380564954.1">
    <property type="nucleotide sequence ID" value="NZ_JBEUKS010000004.1"/>
</dbReference>
<reference evidence="5 6" key="1">
    <citation type="submission" date="2024-06" db="EMBL/GenBank/DDBJ databases">
        <authorList>
            <person name="Lee S.D."/>
        </authorList>
    </citation>
    <scope>NUCLEOTIDE SEQUENCE [LARGE SCALE GENOMIC DNA]</scope>
    <source>
        <strain evidence="5 6">N1-10</strain>
    </source>
</reference>
<comment type="caution">
    <text evidence="5">The sequence shown here is derived from an EMBL/GenBank/DDBJ whole genome shotgun (WGS) entry which is preliminary data.</text>
</comment>
<evidence type="ECO:0000259" key="4">
    <source>
        <dbReference type="Pfam" id="PF00150"/>
    </source>
</evidence>
<protein>
    <submittedName>
        <fullName evidence="5">Cellulase family glycosylhydrolase</fullName>
    </submittedName>
</protein>
<comment type="similarity">
    <text evidence="3">Belongs to the glycosyl hydrolase 5 (cellulase A) family.</text>
</comment>
<keyword evidence="1 3" id="KW-0378">Hydrolase</keyword>